<accession>A0A1Z4GGF6</accession>
<name>A0A1Z4GGF6_9CYAN</name>
<evidence type="ECO:0000313" key="2">
    <source>
        <dbReference type="Proteomes" id="UP000218287"/>
    </source>
</evidence>
<dbReference type="OrthoDB" id="450387at2"/>
<dbReference type="EMBL" id="AP018174">
    <property type="protein sequence ID" value="BAY16590.1"/>
    <property type="molecule type" value="Genomic_DNA"/>
</dbReference>
<proteinExistence type="predicted"/>
<organism evidence="1 2">
    <name type="scientific">Anabaenopsis circularis NIES-21</name>
    <dbReference type="NCBI Taxonomy" id="1085406"/>
    <lineage>
        <taxon>Bacteria</taxon>
        <taxon>Bacillati</taxon>
        <taxon>Cyanobacteriota</taxon>
        <taxon>Cyanophyceae</taxon>
        <taxon>Nostocales</taxon>
        <taxon>Nodulariaceae</taxon>
        <taxon>Anabaenopsis</taxon>
    </lineage>
</organism>
<gene>
    <name evidence="1" type="ORF">NIES21_24200</name>
</gene>
<sequence>MTQPLVTLGICTYNRAASLCQHCLAALEKLTYAGADNIDLQSEFVQYSNFNTKDSRELFVDTERTSIK</sequence>
<dbReference type="Proteomes" id="UP000218287">
    <property type="component" value="Chromosome"/>
</dbReference>
<reference evidence="1 2" key="1">
    <citation type="submission" date="2017-06" db="EMBL/GenBank/DDBJ databases">
        <title>Genome sequencing of cyanobaciteial culture collection at National Institute for Environmental Studies (NIES).</title>
        <authorList>
            <person name="Hirose Y."/>
            <person name="Shimura Y."/>
            <person name="Fujisawa T."/>
            <person name="Nakamura Y."/>
            <person name="Kawachi M."/>
        </authorList>
    </citation>
    <scope>NUCLEOTIDE SEQUENCE [LARGE SCALE GENOMIC DNA]</scope>
    <source>
        <strain evidence="1 2">NIES-21</strain>
    </source>
</reference>
<protein>
    <submittedName>
        <fullName evidence="1">Uncharacterized protein</fullName>
    </submittedName>
</protein>
<keyword evidence="2" id="KW-1185">Reference proteome</keyword>
<dbReference type="AlphaFoldDB" id="A0A1Z4GGF6"/>
<evidence type="ECO:0000313" key="1">
    <source>
        <dbReference type="EMBL" id="BAY16590.1"/>
    </source>
</evidence>